<feature type="compositionally biased region" description="Acidic residues" evidence="6">
    <location>
        <begin position="204"/>
        <end position="216"/>
    </location>
</feature>
<dbReference type="GeneID" id="25732605"/>
<dbReference type="GO" id="GO:0031491">
    <property type="term" value="F:nucleosome binding"/>
    <property type="evidence" value="ECO:0007669"/>
    <property type="project" value="TreeGrafter"/>
</dbReference>
<dbReference type="GO" id="GO:0006338">
    <property type="term" value="P:chromatin remodeling"/>
    <property type="evidence" value="ECO:0007669"/>
    <property type="project" value="InterPro"/>
</dbReference>
<dbReference type="PANTHER" id="PTHR13831">
    <property type="entry name" value="MEMBER OF THE HIR1 FAMILY OF WD-REPEAT PROTEINS"/>
    <property type="match status" value="1"/>
</dbReference>
<dbReference type="GO" id="GO:0006355">
    <property type="term" value="P:regulation of DNA-templated transcription"/>
    <property type="evidence" value="ECO:0007669"/>
    <property type="project" value="InterPro"/>
</dbReference>
<dbReference type="InterPro" id="IPR031120">
    <property type="entry name" value="HIR1-like"/>
</dbReference>
<dbReference type="KEGG" id="mng:MNEG_14989"/>
<feature type="compositionally biased region" description="Gly residues" evidence="6">
    <location>
        <begin position="176"/>
        <end position="195"/>
    </location>
</feature>
<dbReference type="AlphaFoldDB" id="A0A0D2LMD1"/>
<evidence type="ECO:0000256" key="5">
    <source>
        <dbReference type="ARBA" id="ARBA00023242"/>
    </source>
</evidence>
<dbReference type="GO" id="GO:0000785">
    <property type="term" value="C:chromatin"/>
    <property type="evidence" value="ECO:0007669"/>
    <property type="project" value="TreeGrafter"/>
</dbReference>
<reference evidence="8 9" key="1">
    <citation type="journal article" date="2013" name="BMC Genomics">
        <title>Reconstruction of the lipid metabolism for the microalga Monoraphidium neglectum from its genome sequence reveals characteristics suitable for biofuel production.</title>
        <authorList>
            <person name="Bogen C."/>
            <person name="Al-Dilaimi A."/>
            <person name="Albersmeier A."/>
            <person name="Wichmann J."/>
            <person name="Grundmann M."/>
            <person name="Rupp O."/>
            <person name="Lauersen K.J."/>
            <person name="Blifernez-Klassen O."/>
            <person name="Kalinowski J."/>
            <person name="Goesmann A."/>
            <person name="Mussgnug J.H."/>
            <person name="Kruse O."/>
        </authorList>
    </citation>
    <scope>NUCLEOTIDE SEQUENCE [LARGE SCALE GENOMIC DNA]</scope>
    <source>
        <strain evidence="8 9">SAG 48.87</strain>
    </source>
</reference>
<dbReference type="Proteomes" id="UP000054498">
    <property type="component" value="Unassembled WGS sequence"/>
</dbReference>
<evidence type="ECO:0000313" key="9">
    <source>
        <dbReference type="Proteomes" id="UP000054498"/>
    </source>
</evidence>
<dbReference type="STRING" id="145388.A0A0D2LMD1"/>
<gene>
    <name evidence="8" type="ORF">MNEG_14989</name>
</gene>
<evidence type="ECO:0000256" key="3">
    <source>
        <dbReference type="ARBA" id="ARBA00022737"/>
    </source>
</evidence>
<evidence type="ECO:0000256" key="1">
    <source>
        <dbReference type="ARBA" id="ARBA00004123"/>
    </source>
</evidence>
<accession>A0A0D2LMD1</accession>
<dbReference type="Pfam" id="PF07569">
    <property type="entry name" value="Hira"/>
    <property type="match status" value="1"/>
</dbReference>
<evidence type="ECO:0000256" key="2">
    <source>
        <dbReference type="ARBA" id="ARBA00022574"/>
    </source>
</evidence>
<sequence length="309" mass="30762">MRAVDGAFQASLHNSVLVHQDAEGDLDRLLSDTAVAASAVAPVPRPSGPAGGRAAAGETRAHLEGLMASAVVLGQPRAYERWLMAYVEFLAAYPDEQGRLDGVLQDLLGPVRWSAPSASEIPWRPEILGLPKRGLLQAAIARLRRVPQLARYAREAAAALDDAEAFAERELRRAGAAGGGDAGEEAGAGAGGRGMIGFDLGPDPFDDSPGAEDEMAVDGGGSGGLGSGGGGGGHERQGLPPDGDDVGGAGGAAGPTEHLDGMNGAVLGPGAGRLPVRRITAAPAGSGGADGTGGGGEALSPQPRSGQLA</sequence>
<dbReference type="GO" id="GO:0000417">
    <property type="term" value="C:HIR complex"/>
    <property type="evidence" value="ECO:0007669"/>
    <property type="project" value="TreeGrafter"/>
</dbReference>
<evidence type="ECO:0000259" key="7">
    <source>
        <dbReference type="Pfam" id="PF07569"/>
    </source>
</evidence>
<keyword evidence="4" id="KW-0156">Chromatin regulator</keyword>
<feature type="domain" description="Protein HIRA-like C-terminal" evidence="7">
    <location>
        <begin position="58"/>
        <end position="107"/>
    </location>
</feature>
<dbReference type="EMBL" id="KK105151">
    <property type="protein sequence ID" value="KIY92974.1"/>
    <property type="molecule type" value="Genomic_DNA"/>
</dbReference>
<dbReference type="GO" id="GO:0005634">
    <property type="term" value="C:nucleus"/>
    <property type="evidence" value="ECO:0007669"/>
    <property type="project" value="UniProtKB-SubCell"/>
</dbReference>
<dbReference type="GO" id="GO:0006351">
    <property type="term" value="P:DNA-templated transcription"/>
    <property type="evidence" value="ECO:0007669"/>
    <property type="project" value="InterPro"/>
</dbReference>
<keyword evidence="5" id="KW-0539">Nucleus</keyword>
<organism evidence="8 9">
    <name type="scientific">Monoraphidium neglectum</name>
    <dbReference type="NCBI Taxonomy" id="145388"/>
    <lineage>
        <taxon>Eukaryota</taxon>
        <taxon>Viridiplantae</taxon>
        <taxon>Chlorophyta</taxon>
        <taxon>core chlorophytes</taxon>
        <taxon>Chlorophyceae</taxon>
        <taxon>CS clade</taxon>
        <taxon>Sphaeropleales</taxon>
        <taxon>Selenastraceae</taxon>
        <taxon>Monoraphidium</taxon>
    </lineage>
</organism>
<feature type="region of interest" description="Disordered" evidence="6">
    <location>
        <begin position="174"/>
        <end position="309"/>
    </location>
</feature>
<comment type="subcellular location">
    <subcellularLocation>
        <location evidence="1">Nucleus</location>
    </subcellularLocation>
</comment>
<name>A0A0D2LMD1_9CHLO</name>
<evidence type="ECO:0000256" key="6">
    <source>
        <dbReference type="SAM" id="MobiDB-lite"/>
    </source>
</evidence>
<evidence type="ECO:0000256" key="4">
    <source>
        <dbReference type="ARBA" id="ARBA00022853"/>
    </source>
</evidence>
<dbReference type="RefSeq" id="XP_013891994.1">
    <property type="nucleotide sequence ID" value="XM_014036540.1"/>
</dbReference>
<keyword evidence="2" id="KW-0853">WD repeat</keyword>
<dbReference type="PANTHER" id="PTHR13831:SF0">
    <property type="entry name" value="PROTEIN HIRA"/>
    <property type="match status" value="1"/>
</dbReference>
<proteinExistence type="predicted"/>
<feature type="compositionally biased region" description="Gly residues" evidence="6">
    <location>
        <begin position="285"/>
        <end position="297"/>
    </location>
</feature>
<evidence type="ECO:0000313" key="8">
    <source>
        <dbReference type="EMBL" id="KIY92974.1"/>
    </source>
</evidence>
<keyword evidence="3" id="KW-0677">Repeat</keyword>
<dbReference type="InterPro" id="IPR011494">
    <property type="entry name" value="HIRA-like_C"/>
</dbReference>
<feature type="compositionally biased region" description="Gly residues" evidence="6">
    <location>
        <begin position="218"/>
        <end position="232"/>
    </location>
</feature>
<keyword evidence="9" id="KW-1185">Reference proteome</keyword>
<protein>
    <recommendedName>
        <fullName evidence="7">Protein HIRA-like C-terminal domain-containing protein</fullName>
    </recommendedName>
</protein>
<dbReference type="OrthoDB" id="1741719at2759"/>